<evidence type="ECO:0000313" key="1">
    <source>
        <dbReference type="EMBL" id="PJG84293.1"/>
    </source>
</evidence>
<accession>A0A2M8RZH2</accession>
<organism evidence="1 2">
    <name type="scientific">Conservatibacter flavescens</name>
    <dbReference type="NCBI Taxonomy" id="28161"/>
    <lineage>
        <taxon>Bacteria</taxon>
        <taxon>Pseudomonadati</taxon>
        <taxon>Pseudomonadota</taxon>
        <taxon>Gammaproteobacteria</taxon>
        <taxon>Pasteurellales</taxon>
        <taxon>Pasteurellaceae</taxon>
        <taxon>Conservatibacter</taxon>
    </lineage>
</organism>
<dbReference type="RefSeq" id="WP_100289823.1">
    <property type="nucleotide sequence ID" value="NZ_PHHA01000039.1"/>
</dbReference>
<gene>
    <name evidence="1" type="ORF">CVP05_12115</name>
</gene>
<proteinExistence type="predicted"/>
<reference evidence="1 2" key="1">
    <citation type="submission" date="2017-11" db="EMBL/GenBank/DDBJ databases">
        <title>Reclassification of Bisgaard taxon 7 as Conservatibacter flavescens gen. nov., sp. nov.</title>
        <authorList>
            <person name="Christensen H."/>
        </authorList>
    </citation>
    <scope>NUCLEOTIDE SEQUENCE [LARGE SCALE GENOMIC DNA]</scope>
    <source>
        <strain evidence="1 2">7_4</strain>
    </source>
</reference>
<name>A0A2M8RZH2_9PAST</name>
<protein>
    <submittedName>
        <fullName evidence="1">Uncharacterized protein</fullName>
    </submittedName>
</protein>
<dbReference type="EMBL" id="PHHA01000039">
    <property type="protein sequence ID" value="PJG84293.1"/>
    <property type="molecule type" value="Genomic_DNA"/>
</dbReference>
<comment type="caution">
    <text evidence="1">The sequence shown here is derived from an EMBL/GenBank/DDBJ whole genome shotgun (WGS) entry which is preliminary data.</text>
</comment>
<dbReference type="AlphaFoldDB" id="A0A2M8RZH2"/>
<dbReference type="Proteomes" id="UP000229329">
    <property type="component" value="Unassembled WGS sequence"/>
</dbReference>
<dbReference type="OrthoDB" id="2677145at2"/>
<keyword evidence="2" id="KW-1185">Reference proteome</keyword>
<sequence>MKKITFLIIFLSSNTSMSMNFDGYYKLSDCDSGRFSIVIKKINERSYFNIFDKKIIIKKGWVKFEKNLIRESRVIKLGNIEGELHNKNIVIQNYGNSMNEYIHFTQCDNKYLNFIKQEN</sequence>
<evidence type="ECO:0000313" key="2">
    <source>
        <dbReference type="Proteomes" id="UP000229329"/>
    </source>
</evidence>